<dbReference type="OrthoDB" id="1194650at2759"/>
<keyword evidence="3" id="KW-1185">Reference proteome</keyword>
<protein>
    <submittedName>
        <fullName evidence="2">Uncharacterized protein</fullName>
    </submittedName>
</protein>
<feature type="compositionally biased region" description="Acidic residues" evidence="1">
    <location>
        <begin position="231"/>
        <end position="261"/>
    </location>
</feature>
<accession>A0A9J5WDU6</accession>
<feature type="region of interest" description="Disordered" evidence="1">
    <location>
        <begin position="174"/>
        <end position="271"/>
    </location>
</feature>
<feature type="compositionally biased region" description="Basic and acidic residues" evidence="1">
    <location>
        <begin position="178"/>
        <end position="218"/>
    </location>
</feature>
<dbReference type="Proteomes" id="UP000824120">
    <property type="component" value="Chromosome 12"/>
</dbReference>
<comment type="caution">
    <text evidence="2">The sequence shown here is derived from an EMBL/GenBank/DDBJ whole genome shotgun (WGS) entry which is preliminary data.</text>
</comment>
<gene>
    <name evidence="2" type="ORF">H5410_063665</name>
</gene>
<name>A0A9J5WDU6_SOLCO</name>
<evidence type="ECO:0000313" key="2">
    <source>
        <dbReference type="EMBL" id="KAG5573899.1"/>
    </source>
</evidence>
<evidence type="ECO:0000256" key="1">
    <source>
        <dbReference type="SAM" id="MobiDB-lite"/>
    </source>
</evidence>
<proteinExistence type="predicted"/>
<organism evidence="2 3">
    <name type="scientific">Solanum commersonii</name>
    <name type="common">Commerson's wild potato</name>
    <name type="synonym">Commerson's nightshade</name>
    <dbReference type="NCBI Taxonomy" id="4109"/>
    <lineage>
        <taxon>Eukaryota</taxon>
        <taxon>Viridiplantae</taxon>
        <taxon>Streptophyta</taxon>
        <taxon>Embryophyta</taxon>
        <taxon>Tracheophyta</taxon>
        <taxon>Spermatophyta</taxon>
        <taxon>Magnoliopsida</taxon>
        <taxon>eudicotyledons</taxon>
        <taxon>Gunneridae</taxon>
        <taxon>Pentapetalae</taxon>
        <taxon>asterids</taxon>
        <taxon>lamiids</taxon>
        <taxon>Solanales</taxon>
        <taxon>Solanaceae</taxon>
        <taxon>Solanoideae</taxon>
        <taxon>Solaneae</taxon>
        <taxon>Solanum</taxon>
    </lineage>
</organism>
<evidence type="ECO:0000313" key="3">
    <source>
        <dbReference type="Proteomes" id="UP000824120"/>
    </source>
</evidence>
<dbReference type="AlphaFoldDB" id="A0A9J5WDU6"/>
<reference evidence="2 3" key="1">
    <citation type="submission" date="2020-09" db="EMBL/GenBank/DDBJ databases">
        <title>De no assembly of potato wild relative species, Solanum commersonii.</title>
        <authorList>
            <person name="Cho K."/>
        </authorList>
    </citation>
    <scope>NUCLEOTIDE SEQUENCE [LARGE SCALE GENOMIC DNA]</scope>
    <source>
        <strain evidence="2">LZ3.2</strain>
        <tissue evidence="2">Leaf</tissue>
    </source>
</reference>
<dbReference type="EMBL" id="JACXVP010000012">
    <property type="protein sequence ID" value="KAG5573899.1"/>
    <property type="molecule type" value="Genomic_DNA"/>
</dbReference>
<sequence>MLLAHDRSKIVDSNHIKMVDDLDFFKSYLWGKECFDLTVWIYEIFPHLGKYAKKSWILLCPLSGYLDGTRQRAIILSKIGHPYVTPTVCVTKQNYMATLNPYTNEVNDTIIDALKANLKGVIVLTLAIENEEDYTLPTVDEDGASVNVDEILPLAIVDEDLVAVDGYFAEEVNEQEEEKMKEKEETKKKKKREMEEKKQEEEKMEEKDEEKEEKKQEENKEEEIEEKKEEEKEEEKQEEDQEKEEEKQEEEEKEEEKQEEEEKNKRSRNKM</sequence>